<gene>
    <name evidence="1" type="ORF">LTR37_017257</name>
</gene>
<comment type="caution">
    <text evidence="1">The sequence shown here is derived from an EMBL/GenBank/DDBJ whole genome shotgun (WGS) entry which is preliminary data.</text>
</comment>
<dbReference type="EMBL" id="JAUTXU010000219">
    <property type="protein sequence ID" value="KAK3697866.1"/>
    <property type="molecule type" value="Genomic_DNA"/>
</dbReference>
<accession>A0ACC3MM48</accession>
<sequence>MADEQQPQSIADRIASLKLNQVGKVPSQPPLSYEQATHGTDSTGRPKAPPPPRPTVPARPHVNGRTQSTNVPPNQGHATASNSGINNLPEEGRPNGNGMDGISRPALPPRTSTQSAQSPALPPRRPSESPALPVGRPSEAPSTGSRRLSDYPLSRKASNDSVSSLATARSGLSAVSNGTSVTSGQSVKAPPYDPTSVPPLPPKRTQEEVSSDFKKYNAATSSKPSLKSRVSSPSMQQKQVGTTPPPPARPPGRQPSVLLGRSESIQEEAPARIEPPPRQRTEPPPPRKSALSYGLNNSTNTTPPVPTNRPGSIPQTGASSAPPPVPTGSKPDLAALQASKPKVNGATASPATTSGPAGSCLLCRDYSAPDAHAARFPRHSIPSQDLGWLAHQLTSPFPSHTDKARVLFTWLHHNVAYDTVAFFNNNVKPSTPQSTLSSGMAVCEGYAALFAALAMKVGMEALVVGGHGKGYGYSKMQPGDPLPPYNAGHAWNAVKIDGGQWKLIDCCWGAGTVGGKNKPYQKGFAPERFTQPNEEFGLDHFPGDTSRQFRSDGRVVNWEEYILGNKNGCGADFYSGFVACEGLSAPTFKPTNGKIVLAQQPGPSIRFSFQKKCPHWDPVRCGKGPYYLYVLALDGLDGTQRNHVPFETNGDVWWCDVPVQDLGRPGMTAQIYTVTSFDGRDCRGLTIQIYREKKGRVGMAFGGVCEWEIA</sequence>
<keyword evidence="2" id="KW-1185">Reference proteome</keyword>
<evidence type="ECO:0000313" key="2">
    <source>
        <dbReference type="Proteomes" id="UP001281147"/>
    </source>
</evidence>
<dbReference type="Proteomes" id="UP001281147">
    <property type="component" value="Unassembled WGS sequence"/>
</dbReference>
<name>A0ACC3MM48_9PEZI</name>
<protein>
    <submittedName>
        <fullName evidence="1">Uncharacterized protein</fullName>
    </submittedName>
</protein>
<evidence type="ECO:0000313" key="1">
    <source>
        <dbReference type="EMBL" id="KAK3697866.1"/>
    </source>
</evidence>
<organism evidence="1 2">
    <name type="scientific">Vermiconidia calcicola</name>
    <dbReference type="NCBI Taxonomy" id="1690605"/>
    <lineage>
        <taxon>Eukaryota</taxon>
        <taxon>Fungi</taxon>
        <taxon>Dikarya</taxon>
        <taxon>Ascomycota</taxon>
        <taxon>Pezizomycotina</taxon>
        <taxon>Dothideomycetes</taxon>
        <taxon>Dothideomycetidae</taxon>
        <taxon>Mycosphaerellales</taxon>
        <taxon>Extremaceae</taxon>
        <taxon>Vermiconidia</taxon>
    </lineage>
</organism>
<reference evidence="1" key="1">
    <citation type="submission" date="2023-07" db="EMBL/GenBank/DDBJ databases">
        <title>Black Yeasts Isolated from many extreme environments.</title>
        <authorList>
            <person name="Coleine C."/>
            <person name="Stajich J.E."/>
            <person name="Selbmann L."/>
        </authorList>
    </citation>
    <scope>NUCLEOTIDE SEQUENCE</scope>
    <source>
        <strain evidence="1">CCFEE 5714</strain>
    </source>
</reference>
<proteinExistence type="predicted"/>